<feature type="repeat" description="ANK" evidence="3">
    <location>
        <begin position="699"/>
        <end position="735"/>
    </location>
</feature>
<dbReference type="InterPro" id="IPR056072">
    <property type="entry name" value="SNTX_MACPF/CDC-like_dom"/>
</dbReference>
<evidence type="ECO:0000256" key="2">
    <source>
        <dbReference type="ARBA" id="ARBA00023043"/>
    </source>
</evidence>
<dbReference type="AlphaFoldDB" id="A0A164SP11"/>
<dbReference type="InterPro" id="IPR036770">
    <property type="entry name" value="Ankyrin_rpt-contain_sf"/>
</dbReference>
<feature type="repeat" description="ANK" evidence="3">
    <location>
        <begin position="922"/>
        <end position="958"/>
    </location>
</feature>
<feature type="domain" description="SNTX MACPF/CDC-like" evidence="5">
    <location>
        <begin position="12"/>
        <end position="193"/>
    </location>
</feature>
<dbReference type="PANTHER" id="PTHR24198">
    <property type="entry name" value="ANKYRIN REPEAT AND PROTEIN KINASE DOMAIN-CONTAINING PROTEIN"/>
    <property type="match status" value="1"/>
</dbReference>
<organism evidence="6 7">
    <name type="scientific">Daphnia magna</name>
    <dbReference type="NCBI Taxonomy" id="35525"/>
    <lineage>
        <taxon>Eukaryota</taxon>
        <taxon>Metazoa</taxon>
        <taxon>Ecdysozoa</taxon>
        <taxon>Arthropoda</taxon>
        <taxon>Crustacea</taxon>
        <taxon>Branchiopoda</taxon>
        <taxon>Diplostraca</taxon>
        <taxon>Cladocera</taxon>
        <taxon>Anomopoda</taxon>
        <taxon>Daphniidae</taxon>
        <taxon>Daphnia</taxon>
    </lineage>
</organism>
<dbReference type="InterPro" id="IPR002110">
    <property type="entry name" value="Ankyrin_rpt"/>
</dbReference>
<accession>A0A164SP11</accession>
<keyword evidence="1" id="KW-0677">Repeat</keyword>
<dbReference type="Proteomes" id="UP000076858">
    <property type="component" value="Unassembled WGS sequence"/>
</dbReference>
<dbReference type="PROSITE" id="PS50088">
    <property type="entry name" value="ANK_REPEAT"/>
    <property type="match status" value="5"/>
</dbReference>
<dbReference type="Pfam" id="PF12796">
    <property type="entry name" value="Ank_2"/>
    <property type="match status" value="3"/>
</dbReference>
<evidence type="ECO:0000259" key="4">
    <source>
        <dbReference type="Pfam" id="PF18078"/>
    </source>
</evidence>
<name>A0A164SP11_9CRUS</name>
<sequence length="1057" mass="120799">MSCDASTQVLEIPTLGRPFKLGTLYNGRTDEIISGNALWSDAELKTGNTTRNESAIYSLIAPGQLSDKFLELNVNGSLQINILTGVVVPKGSTDYLTKKKQTFRESSVHVRCYCNTALRQVPTRLLEDDEFCYSDVAKIGKNGTATHVVTQIQYGSESTFTLTKRYKDVKDEQDAADQLAVYGGHLLEVLRGKTMTTNGNKSDVECLFQSDFQLPKNVKSPTTYEEAIKFAGKFTQISSDSMAKDVGNEPLGGPCIVWLYPLVLLPASDGAPALKNEINRTLASDCVKHMQGYEEVDTKLDYMLNDPLVAKLNPFHEKLQDFRQHFSSFLSELNAKLRDMVFNIRSGLDTVASFKKLLGRLGNEQFAYNPNRLSLWLEDKHKELCTMRRFDERITNHQLVYTDTVMLFPMAEMLRKQTAKFTVRFAYQLAFASLARPEPFLDLVKSRTLHADIVEEDATPTENEKLWCEMNDVVKRIEKEINIFAELIQEKADAKGFAFAITAPDTHIEPSPSEIEANTDFKMTEFRIVITEDDSDSDSSVVLRRKQIHHHGWDALHMLIRHYPIDKLMDIVRLLVDTDIEKSWDKCNPLLSLVRFYTKDNLIDFIRLFLERGIDVNCKDLEGWNALMSICQCYKHNYTYKLIDIVRLFLENGIDVNCKTKIGNNALYLLCRNYHKNDLLDIVQLFLESGIDVNSKNNDGWNALHFVIEYYHEEDMIEFFRMFIQKGIDVNCKNNDGCNVLLALCRNYGKDNFIDILNLLLGRGIDINCKDRFGENALHYVCTFCCQDYATEIVELLIDSGIDVNNKTDEGWNALLLLCRNYQKDDLIIEIVELFIQLGIDVNCKTLDGWNALVVLCRYYKRDNLIGVARLLIKHGVNVNYTTFDGCNALLHVCRYYQKDNLYDIVKLLLESGIDVNCNSHAGLNALHYLCQYGPRKNVIEIIRLLIENGIDVHWKANDGCNALIALCRECEKENLADIVRLLLEKGIDVNCKDNEGWNALHFVCRKCPRESLYAVVRLLIIYNIDKSVMTIGLASARSFLLNRYTEYDVKDIIQML</sequence>
<dbReference type="SUPFAM" id="SSF48403">
    <property type="entry name" value="Ankyrin repeat"/>
    <property type="match status" value="1"/>
</dbReference>
<proteinExistence type="predicted"/>
<dbReference type="PANTHER" id="PTHR24198:SF165">
    <property type="entry name" value="ANKYRIN REPEAT-CONTAINING PROTEIN-RELATED"/>
    <property type="match status" value="1"/>
</dbReference>
<dbReference type="Pfam" id="PF18078">
    <property type="entry name" value="Thioredoxin_11"/>
    <property type="match status" value="1"/>
</dbReference>
<evidence type="ECO:0000259" key="5">
    <source>
        <dbReference type="Pfam" id="PF24674"/>
    </source>
</evidence>
<dbReference type="InterPro" id="IPR040581">
    <property type="entry name" value="Thioredoxin_11"/>
</dbReference>
<dbReference type="SMART" id="SM00248">
    <property type="entry name" value="ANK"/>
    <property type="match status" value="13"/>
</dbReference>
<dbReference type="STRING" id="35525.A0A164SP11"/>
<evidence type="ECO:0000313" key="6">
    <source>
        <dbReference type="EMBL" id="KZS09809.1"/>
    </source>
</evidence>
<comment type="caution">
    <text evidence="6">The sequence shown here is derived from an EMBL/GenBank/DDBJ whole genome shotgun (WGS) entry which is preliminary data.</text>
</comment>
<evidence type="ECO:0000256" key="3">
    <source>
        <dbReference type="PROSITE-ProRule" id="PRU00023"/>
    </source>
</evidence>
<evidence type="ECO:0000256" key="1">
    <source>
        <dbReference type="ARBA" id="ARBA00022737"/>
    </source>
</evidence>
<feature type="domain" description="SNTX thioredoxin-like" evidence="4">
    <location>
        <begin position="408"/>
        <end position="503"/>
    </location>
</feature>
<dbReference type="EMBL" id="LRGB01001969">
    <property type="protein sequence ID" value="KZS09809.1"/>
    <property type="molecule type" value="Genomic_DNA"/>
</dbReference>
<keyword evidence="7" id="KW-1185">Reference proteome</keyword>
<protein>
    <submittedName>
        <fullName evidence="6">Uncharacterized protein</fullName>
    </submittedName>
</protein>
<feature type="repeat" description="ANK" evidence="3">
    <location>
        <begin position="959"/>
        <end position="995"/>
    </location>
</feature>
<reference evidence="6 7" key="1">
    <citation type="submission" date="2016-03" db="EMBL/GenBank/DDBJ databases">
        <title>EvidentialGene: Evidence-directed Construction of Genes on Genomes.</title>
        <authorList>
            <person name="Gilbert D.G."/>
            <person name="Choi J.-H."/>
            <person name="Mockaitis K."/>
            <person name="Colbourne J."/>
            <person name="Pfrender M."/>
        </authorList>
    </citation>
    <scope>NUCLEOTIDE SEQUENCE [LARGE SCALE GENOMIC DNA]</scope>
    <source>
        <strain evidence="6 7">Xinb3</strain>
        <tissue evidence="6">Complete organism</tissue>
    </source>
</reference>
<dbReference type="Pfam" id="PF24674">
    <property type="entry name" value="MACPF_SNTX"/>
    <property type="match status" value="1"/>
</dbReference>
<dbReference type="OrthoDB" id="194358at2759"/>
<dbReference type="Gene3D" id="1.25.40.20">
    <property type="entry name" value="Ankyrin repeat-containing domain"/>
    <property type="match status" value="5"/>
</dbReference>
<evidence type="ECO:0000313" key="7">
    <source>
        <dbReference type="Proteomes" id="UP000076858"/>
    </source>
</evidence>
<keyword evidence="2 3" id="KW-0040">ANK repeat</keyword>
<feature type="repeat" description="ANK" evidence="3">
    <location>
        <begin position="662"/>
        <end position="698"/>
    </location>
</feature>
<feature type="repeat" description="ANK" evidence="3">
    <location>
        <begin position="773"/>
        <end position="809"/>
    </location>
</feature>
<gene>
    <name evidence="6" type="ORF">APZ42_025857</name>
</gene>